<feature type="signal peptide" evidence="1">
    <location>
        <begin position="1"/>
        <end position="17"/>
    </location>
</feature>
<evidence type="ECO:0000313" key="2">
    <source>
        <dbReference type="EMBL" id="KKY33933.1"/>
    </source>
</evidence>
<dbReference type="EMBL" id="LCUC01000223">
    <property type="protein sequence ID" value="KKY33933.1"/>
    <property type="molecule type" value="Genomic_DNA"/>
</dbReference>
<dbReference type="SUPFAM" id="SSF51445">
    <property type="entry name" value="(Trans)glycosidases"/>
    <property type="match status" value="1"/>
</dbReference>
<name>A0A0G2HFQ4_9PEZI</name>
<proteinExistence type="predicted"/>
<keyword evidence="1" id="KW-0732">Signal</keyword>
<reference evidence="2 3" key="2">
    <citation type="submission" date="2015-05" db="EMBL/GenBank/DDBJ databases">
        <authorList>
            <person name="Morales-Cruz A."/>
            <person name="Amrine K.C."/>
            <person name="Cantu D."/>
        </authorList>
    </citation>
    <scope>NUCLEOTIDE SEQUENCE [LARGE SCALE GENOMIC DNA]</scope>
    <source>
        <strain evidence="2">DA912</strain>
    </source>
</reference>
<dbReference type="STRING" id="1214573.A0A0G2HFQ4"/>
<dbReference type="PANTHER" id="PTHR42767:SF1">
    <property type="entry name" value="ENDO-BETA-1,6-GALACTANASE-LIKE DOMAIN-CONTAINING PROTEIN"/>
    <property type="match status" value="1"/>
</dbReference>
<dbReference type="GO" id="GO:0004553">
    <property type="term" value="F:hydrolase activity, hydrolyzing O-glycosyl compounds"/>
    <property type="evidence" value="ECO:0007669"/>
    <property type="project" value="InterPro"/>
</dbReference>
<organism evidence="2 3">
    <name type="scientific">Diaporthe ampelina</name>
    <dbReference type="NCBI Taxonomy" id="1214573"/>
    <lineage>
        <taxon>Eukaryota</taxon>
        <taxon>Fungi</taxon>
        <taxon>Dikarya</taxon>
        <taxon>Ascomycota</taxon>
        <taxon>Pezizomycotina</taxon>
        <taxon>Sordariomycetes</taxon>
        <taxon>Sordariomycetidae</taxon>
        <taxon>Diaporthales</taxon>
        <taxon>Diaporthaceae</taxon>
        <taxon>Diaporthe</taxon>
    </lineage>
</organism>
<reference evidence="2 3" key="1">
    <citation type="submission" date="2015-05" db="EMBL/GenBank/DDBJ databases">
        <title>Distinctive expansion of gene families associated with plant cell wall degradation and secondary metabolism in the genomes of grapevine trunk pathogens.</title>
        <authorList>
            <person name="Lawrence D.P."/>
            <person name="Travadon R."/>
            <person name="Rolshausen P.E."/>
            <person name="Baumgartner K."/>
        </authorList>
    </citation>
    <scope>NUCLEOTIDE SEQUENCE [LARGE SCALE GENOMIC DNA]</scope>
    <source>
        <strain evidence="2">DA912</strain>
    </source>
</reference>
<dbReference type="Gene3D" id="3.20.20.80">
    <property type="entry name" value="Glycosidases"/>
    <property type="match status" value="1"/>
</dbReference>
<feature type="chain" id="PRO_5002545165" evidence="1">
    <location>
        <begin position="18"/>
        <end position="481"/>
    </location>
</feature>
<evidence type="ECO:0000256" key="1">
    <source>
        <dbReference type="SAM" id="SignalP"/>
    </source>
</evidence>
<protein>
    <submittedName>
        <fullName evidence="2">Putative endo-beta-galactanase</fullName>
    </submittedName>
</protein>
<sequence length="481" mass="52311">MHRGLLLAAAFSGFAAADETWTINASSNWGTWEGWGVSLAWWAKAFGNRDDLADILFSLDNTTFSSKSVPGLGFNIARYNAGACSSNTYNGTSMAVPSTMKKSRQIDGFWWDWASKDPSSSSWHWNVDANQRAALTKAKANGANRFELFSNAPMWWMLYNKNPAGSDDGSSDNLQTWNHGDHALYLAQVAAQAKSSWGINFESVEPFNEPISTWWKGKSGTQEGCHFSVSAQASVIPLMRSQLDAVGLSSALVSASDENSYDGAVSTFKGLGSAAVGKIGRVNVHGYQKGSGDRSGLYTLATNAGKKIWNSEYGENDATGNQLVSNLILDFRWLHPTAWIYWQAIDGGGWGLINGDNDAVTLSNVEQKYYALAQFSRHIREGMRILDGGSDHVVAAYDAANSKLIIVAVNWGSAQYINFDLSKFSTAGTNGQTIPRWSTVVASGGAQYVSAPADTKQSGTKFWSYFNTNQVQTFEISNVKI</sequence>
<dbReference type="AlphaFoldDB" id="A0A0G2HFQ4"/>
<dbReference type="PANTHER" id="PTHR42767">
    <property type="entry name" value="ENDO-BETA-1,6-GALACTANASE"/>
    <property type="match status" value="1"/>
</dbReference>
<dbReference type="InterPro" id="IPR039743">
    <property type="entry name" value="6GAL/EXGAL"/>
</dbReference>
<keyword evidence="3" id="KW-1185">Reference proteome</keyword>
<dbReference type="Proteomes" id="UP000034680">
    <property type="component" value="Unassembled WGS sequence"/>
</dbReference>
<comment type="caution">
    <text evidence="2">The sequence shown here is derived from an EMBL/GenBank/DDBJ whole genome shotgun (WGS) entry which is preliminary data.</text>
</comment>
<accession>A0A0G2HFQ4</accession>
<evidence type="ECO:0000313" key="3">
    <source>
        <dbReference type="Proteomes" id="UP000034680"/>
    </source>
</evidence>
<dbReference type="OrthoDB" id="2012278at2759"/>
<dbReference type="InterPro" id="IPR017853">
    <property type="entry name" value="GH"/>
</dbReference>
<gene>
    <name evidence="2" type="ORF">UCDDA912_g06098</name>
</gene>